<gene>
    <name evidence="2" type="ORF">MAM1_0276d09109</name>
</gene>
<proteinExistence type="predicted"/>
<keyword evidence="1" id="KW-0732">Signal</keyword>
<feature type="signal peptide" evidence="1">
    <location>
        <begin position="1"/>
        <end position="24"/>
    </location>
</feature>
<dbReference type="Proteomes" id="UP000053815">
    <property type="component" value="Unassembled WGS sequence"/>
</dbReference>
<dbReference type="Pfam" id="PF21203">
    <property type="entry name" value="ECM10"/>
    <property type="match status" value="1"/>
</dbReference>
<evidence type="ECO:0000256" key="1">
    <source>
        <dbReference type="SAM" id="SignalP"/>
    </source>
</evidence>
<dbReference type="EMBL" id="DF836565">
    <property type="protein sequence ID" value="GAN09579.1"/>
    <property type="molecule type" value="Genomic_DNA"/>
</dbReference>
<dbReference type="STRING" id="91626.A0A0C9MQ57"/>
<evidence type="ECO:0008006" key="4">
    <source>
        <dbReference type="Google" id="ProtNLM"/>
    </source>
</evidence>
<keyword evidence="3" id="KW-1185">Reference proteome</keyword>
<dbReference type="CDD" id="cd22209">
    <property type="entry name" value="EMC10"/>
    <property type="match status" value="1"/>
</dbReference>
<sequence length="226" mass="25821">MSRVSLFFSCVLLAIVFVCQLTLAQETEQQLSTILSVYHQKDGQYIKRGEIVGLPGYPEYIPTSNEIVEFKSNKDAYYQIKLKDERTGNILLQSVRMCQMVASNWSDEFYLNLDENNEFYYFSYYAGSDYCEQDIKYPIVTKPFTTSIKVKTPIPGPKPLVGNFASQKKAQQAKSKKPTAKVNDEIPDEKEIEEKSFFQKYWYLILGGALMLMTMGGAPEEGGARR</sequence>
<name>A0A0C9MQ57_9FUNG</name>
<dbReference type="PANTHER" id="PTHR39219:SF1">
    <property type="entry name" value="ER MEMBRANE PROTEIN COMPLEX SUBUNIT 10"/>
    <property type="match status" value="1"/>
</dbReference>
<dbReference type="OrthoDB" id="1894652at2759"/>
<evidence type="ECO:0000313" key="2">
    <source>
        <dbReference type="EMBL" id="GAN09579.1"/>
    </source>
</evidence>
<dbReference type="PANTHER" id="PTHR39219">
    <property type="entry name" value="ER MEMBRANE PROTEIN COMPLEX SUBUNIT 10"/>
    <property type="match status" value="1"/>
</dbReference>
<feature type="chain" id="PRO_5002199673" description="ER membrane protein complex subunit 10" evidence="1">
    <location>
        <begin position="25"/>
        <end position="226"/>
    </location>
</feature>
<dbReference type="AlphaFoldDB" id="A0A0C9MQ57"/>
<organism evidence="2">
    <name type="scientific">Mucor ambiguus</name>
    <dbReference type="NCBI Taxonomy" id="91626"/>
    <lineage>
        <taxon>Eukaryota</taxon>
        <taxon>Fungi</taxon>
        <taxon>Fungi incertae sedis</taxon>
        <taxon>Mucoromycota</taxon>
        <taxon>Mucoromycotina</taxon>
        <taxon>Mucoromycetes</taxon>
        <taxon>Mucorales</taxon>
        <taxon>Mucorineae</taxon>
        <taxon>Mucoraceae</taxon>
        <taxon>Mucor</taxon>
    </lineage>
</organism>
<protein>
    <recommendedName>
        <fullName evidence="4">ER membrane protein complex subunit 10</fullName>
    </recommendedName>
</protein>
<reference evidence="2" key="1">
    <citation type="submission" date="2014-09" db="EMBL/GenBank/DDBJ databases">
        <title>Draft genome sequence of an oleaginous Mucoromycotina fungus Mucor ambiguus NBRC6742.</title>
        <authorList>
            <person name="Takeda I."/>
            <person name="Yamane N."/>
            <person name="Morita T."/>
            <person name="Tamano K."/>
            <person name="Machida M."/>
            <person name="Baker S."/>
            <person name="Koike H."/>
        </authorList>
    </citation>
    <scope>NUCLEOTIDE SEQUENCE</scope>
    <source>
        <strain evidence="2">NBRC 6742</strain>
    </source>
</reference>
<evidence type="ECO:0000313" key="3">
    <source>
        <dbReference type="Proteomes" id="UP000053815"/>
    </source>
</evidence>
<accession>A0A0C9MQ57</accession>